<dbReference type="SUPFAM" id="SSF56935">
    <property type="entry name" value="Porins"/>
    <property type="match status" value="1"/>
</dbReference>
<evidence type="ECO:0000313" key="2">
    <source>
        <dbReference type="EMBL" id="HFI92064.1"/>
    </source>
</evidence>
<sequence>MKKLIIIFLAIACIVPNFAGDKSRKGTTGADQLLVPVGARGIATGEAFLSNITGLEALFYNPAGFAHTTGSEAMFSYMTYIADINVSYFAVGTNLGDLGSFAFSIKTFDIGDIPVTTFDAPDGDGSTYSPGFLTAGLSYAKVITDRVSVGVNAKVISETILDANATGFAVDFGVQYRFNNNLTLGAAVKNIGTNMTYSGSNLQVSTGIPGTLPGSREGTFEVVAEPFQIPSYFELAVGYAYDINEQNMVQIASTFRNNNALEDQMKFGLEYGFNKMFFLRAGYDLLLENTDQNTFGFTAGAGINYQMTDGLSIVLDYAFREVKEFPTANHIFTVKLGLE</sequence>
<organism evidence="2">
    <name type="scientific">Ignavibacterium album</name>
    <dbReference type="NCBI Taxonomy" id="591197"/>
    <lineage>
        <taxon>Bacteria</taxon>
        <taxon>Pseudomonadati</taxon>
        <taxon>Ignavibacteriota</taxon>
        <taxon>Ignavibacteria</taxon>
        <taxon>Ignavibacteriales</taxon>
        <taxon>Ignavibacteriaceae</taxon>
        <taxon>Ignavibacterium</taxon>
    </lineage>
</organism>
<reference evidence="2" key="1">
    <citation type="journal article" date="2020" name="mSystems">
        <title>Genome- and Community-Level Interaction Insights into Carbon Utilization and Element Cycling Functions of Hydrothermarchaeota in Hydrothermal Sediment.</title>
        <authorList>
            <person name="Zhou Z."/>
            <person name="Liu Y."/>
            <person name="Xu W."/>
            <person name="Pan J."/>
            <person name="Luo Z.H."/>
            <person name="Li M."/>
        </authorList>
    </citation>
    <scope>NUCLEOTIDE SEQUENCE [LARGE SCALE GENOMIC DNA]</scope>
    <source>
        <strain evidence="2">SpSt-479</strain>
    </source>
</reference>
<dbReference type="RefSeq" id="WP_304144158.1">
    <property type="nucleotide sequence ID" value="NZ_JAOAIE010000036.1"/>
</dbReference>
<protein>
    <submittedName>
        <fullName evidence="2">PorV/PorQ family protein</fullName>
    </submittedName>
</protein>
<proteinExistence type="predicted"/>
<evidence type="ECO:0000256" key="1">
    <source>
        <dbReference type="SAM" id="SignalP"/>
    </source>
</evidence>
<dbReference type="AlphaFoldDB" id="A0A7V2ZL92"/>
<keyword evidence="1" id="KW-0732">Signal</keyword>
<feature type="chain" id="PRO_5031472975" evidence="1">
    <location>
        <begin position="20"/>
        <end position="339"/>
    </location>
</feature>
<dbReference type="NCBIfam" id="NF033709">
    <property type="entry name" value="PorV_fam"/>
    <property type="match status" value="1"/>
</dbReference>
<accession>A0A7V2ZL92</accession>
<dbReference type="EMBL" id="DSUJ01000008">
    <property type="protein sequence ID" value="HFI92064.1"/>
    <property type="molecule type" value="Genomic_DNA"/>
</dbReference>
<feature type="signal peptide" evidence="1">
    <location>
        <begin position="1"/>
        <end position="19"/>
    </location>
</feature>
<dbReference type="Gene3D" id="2.40.160.60">
    <property type="entry name" value="Outer membrane protein transport protein (OMPP1/FadL/TodX)"/>
    <property type="match status" value="1"/>
</dbReference>
<comment type="caution">
    <text evidence="2">The sequence shown here is derived from an EMBL/GenBank/DDBJ whole genome shotgun (WGS) entry which is preliminary data.</text>
</comment>
<name>A0A7V2ZL92_9BACT</name>
<gene>
    <name evidence="2" type="ORF">ENS31_11150</name>
</gene>